<protein>
    <submittedName>
        <fullName evidence="1">Uncharacterized protein</fullName>
    </submittedName>
</protein>
<proteinExistence type="predicted"/>
<sequence length="182" mass="20784">MSKTLGMLHQLVEYIFNLIGVKRIYQIKLTHALSHELLRLTCDQIATLVTDSQLDEAHVHDSILDAAKNGIPEFITGVINANPIAQYAKDSLGMWLFFSAVRFRQAKVFSLIYGLVAKTRFLYEKDDNRNSLLHTAGMLESSSQLNRISGAALQMQRELQWFEEVKHITPPGFWEHRNKEGL</sequence>
<accession>A0ACB9KKC3</accession>
<organism evidence="1 2">
    <name type="scientific">Bauhinia variegata</name>
    <name type="common">Purple orchid tree</name>
    <name type="synonym">Phanera variegata</name>
    <dbReference type="NCBI Taxonomy" id="167791"/>
    <lineage>
        <taxon>Eukaryota</taxon>
        <taxon>Viridiplantae</taxon>
        <taxon>Streptophyta</taxon>
        <taxon>Embryophyta</taxon>
        <taxon>Tracheophyta</taxon>
        <taxon>Spermatophyta</taxon>
        <taxon>Magnoliopsida</taxon>
        <taxon>eudicotyledons</taxon>
        <taxon>Gunneridae</taxon>
        <taxon>Pentapetalae</taxon>
        <taxon>rosids</taxon>
        <taxon>fabids</taxon>
        <taxon>Fabales</taxon>
        <taxon>Fabaceae</taxon>
        <taxon>Cercidoideae</taxon>
        <taxon>Cercideae</taxon>
        <taxon>Bauhiniinae</taxon>
        <taxon>Bauhinia</taxon>
    </lineage>
</organism>
<evidence type="ECO:0000313" key="2">
    <source>
        <dbReference type="Proteomes" id="UP000828941"/>
    </source>
</evidence>
<keyword evidence="2" id="KW-1185">Reference proteome</keyword>
<evidence type="ECO:0000313" key="1">
    <source>
        <dbReference type="EMBL" id="KAI4297666.1"/>
    </source>
</evidence>
<comment type="caution">
    <text evidence="1">The sequence shown here is derived from an EMBL/GenBank/DDBJ whole genome shotgun (WGS) entry which is preliminary data.</text>
</comment>
<gene>
    <name evidence="1" type="ORF">L6164_037548</name>
</gene>
<reference evidence="1 2" key="1">
    <citation type="journal article" date="2022" name="DNA Res.">
        <title>Chromosomal-level genome assembly of the orchid tree Bauhinia variegata (Leguminosae; Cercidoideae) supports the allotetraploid origin hypothesis of Bauhinia.</title>
        <authorList>
            <person name="Zhong Y."/>
            <person name="Chen Y."/>
            <person name="Zheng D."/>
            <person name="Pang J."/>
            <person name="Liu Y."/>
            <person name="Luo S."/>
            <person name="Meng S."/>
            <person name="Qian L."/>
            <person name="Wei D."/>
            <person name="Dai S."/>
            <person name="Zhou R."/>
        </authorList>
    </citation>
    <scope>NUCLEOTIDE SEQUENCE [LARGE SCALE GENOMIC DNA]</scope>
    <source>
        <strain evidence="1">BV-YZ2020</strain>
    </source>
</reference>
<name>A0ACB9KKC3_BAUVA</name>
<dbReference type="Proteomes" id="UP000828941">
    <property type="component" value="Chromosome 14"/>
</dbReference>
<dbReference type="EMBL" id="CM039439">
    <property type="protein sequence ID" value="KAI4297666.1"/>
    <property type="molecule type" value="Genomic_DNA"/>
</dbReference>